<evidence type="ECO:0000313" key="3">
    <source>
        <dbReference type="Proteomes" id="UP001315686"/>
    </source>
</evidence>
<gene>
    <name evidence="2" type="ORF">IV417_06355</name>
</gene>
<sequence>MRAVISMILSSITQGLTNKSNQQGQQGNKKAQQRLSQASKGLSFFRRLGRF</sequence>
<keyword evidence="3" id="KW-1185">Reference proteome</keyword>
<evidence type="ECO:0000256" key="1">
    <source>
        <dbReference type="SAM" id="MobiDB-lite"/>
    </source>
</evidence>
<feature type="region of interest" description="Disordered" evidence="1">
    <location>
        <begin position="16"/>
        <end position="37"/>
    </location>
</feature>
<protein>
    <submittedName>
        <fullName evidence="2">Uncharacterized protein</fullName>
    </submittedName>
</protein>
<dbReference type="EMBL" id="JADQAZ010000001">
    <property type="protein sequence ID" value="MBT0956998.1"/>
    <property type="molecule type" value="Genomic_DNA"/>
</dbReference>
<reference evidence="2 3" key="1">
    <citation type="journal article" date="2021" name="Arch. Microbiol.">
        <title>Harenicola maris gen. nov., sp. nov. isolated from the Sea of Japan shallow sediments.</title>
        <authorList>
            <person name="Romanenko L.A."/>
            <person name="Kurilenko V.V."/>
            <person name="Chernysheva N.Y."/>
            <person name="Tekutyeva L.A."/>
            <person name="Velansky P.V."/>
            <person name="Svetashev V.I."/>
            <person name="Isaeva M.P."/>
        </authorList>
    </citation>
    <scope>NUCLEOTIDE SEQUENCE [LARGE SCALE GENOMIC DNA]</scope>
    <source>
        <strain evidence="2 3">KMM 3653</strain>
    </source>
</reference>
<dbReference type="RefSeq" id="WP_327793177.1">
    <property type="nucleotide sequence ID" value="NZ_JADQAZ010000001.1"/>
</dbReference>
<dbReference type="AlphaFoldDB" id="A0AAP2G3N6"/>
<organism evidence="2 3">
    <name type="scientific">Harenicola maris</name>
    <dbReference type="NCBI Taxonomy" id="2841044"/>
    <lineage>
        <taxon>Bacteria</taxon>
        <taxon>Pseudomonadati</taxon>
        <taxon>Pseudomonadota</taxon>
        <taxon>Alphaproteobacteria</taxon>
        <taxon>Rhodobacterales</taxon>
        <taxon>Paracoccaceae</taxon>
        <taxon>Harenicola</taxon>
    </lineage>
</organism>
<evidence type="ECO:0000313" key="2">
    <source>
        <dbReference type="EMBL" id="MBT0956998.1"/>
    </source>
</evidence>
<name>A0AAP2G3N6_9RHOB</name>
<feature type="compositionally biased region" description="Low complexity" evidence="1">
    <location>
        <begin position="21"/>
        <end position="30"/>
    </location>
</feature>
<accession>A0AAP2G3N6</accession>
<proteinExistence type="predicted"/>
<comment type="caution">
    <text evidence="2">The sequence shown here is derived from an EMBL/GenBank/DDBJ whole genome shotgun (WGS) entry which is preliminary data.</text>
</comment>
<dbReference type="Proteomes" id="UP001315686">
    <property type="component" value="Unassembled WGS sequence"/>
</dbReference>